<evidence type="ECO:0000313" key="2">
    <source>
        <dbReference type="Proteomes" id="UP000177939"/>
    </source>
</evidence>
<proteinExistence type="predicted"/>
<evidence type="ECO:0008006" key="3">
    <source>
        <dbReference type="Google" id="ProtNLM"/>
    </source>
</evidence>
<name>A0A1F5TNL7_9BACT</name>
<dbReference type="EMBL" id="MFGL01000024">
    <property type="protein sequence ID" value="OGF40457.1"/>
    <property type="molecule type" value="Genomic_DNA"/>
</dbReference>
<comment type="caution">
    <text evidence="1">The sequence shown here is derived from an EMBL/GenBank/DDBJ whole genome shotgun (WGS) entry which is preliminary data.</text>
</comment>
<dbReference type="AlphaFoldDB" id="A0A1F5TNL7"/>
<evidence type="ECO:0000313" key="1">
    <source>
        <dbReference type="EMBL" id="OGF40457.1"/>
    </source>
</evidence>
<organism evidence="1 2">
    <name type="scientific">Candidatus Falkowbacteria bacterium RIFOXYC2_FULL_47_12</name>
    <dbReference type="NCBI Taxonomy" id="1798004"/>
    <lineage>
        <taxon>Bacteria</taxon>
        <taxon>Candidatus Falkowiibacteriota</taxon>
    </lineage>
</organism>
<dbReference type="Proteomes" id="UP000177939">
    <property type="component" value="Unassembled WGS sequence"/>
</dbReference>
<protein>
    <recommendedName>
        <fullName evidence="3">DUF4258 domain-containing protein</fullName>
    </recommendedName>
</protein>
<sequence>MIHFTTYALQKFDILNTHKVFFTKEQVEEVLRLPDSVAPKGKYFVATKDGISVIYRIENNTKHIITFYPVSYRS</sequence>
<gene>
    <name evidence="1" type="ORF">A2477_01920</name>
</gene>
<reference evidence="1 2" key="1">
    <citation type="journal article" date="2016" name="Nat. Commun.">
        <title>Thousands of microbial genomes shed light on interconnected biogeochemical processes in an aquifer system.</title>
        <authorList>
            <person name="Anantharaman K."/>
            <person name="Brown C.T."/>
            <person name="Hug L.A."/>
            <person name="Sharon I."/>
            <person name="Castelle C.J."/>
            <person name="Probst A.J."/>
            <person name="Thomas B.C."/>
            <person name="Singh A."/>
            <person name="Wilkins M.J."/>
            <person name="Karaoz U."/>
            <person name="Brodie E.L."/>
            <person name="Williams K.H."/>
            <person name="Hubbard S.S."/>
            <person name="Banfield J.F."/>
        </authorList>
    </citation>
    <scope>NUCLEOTIDE SEQUENCE [LARGE SCALE GENOMIC DNA]</scope>
</reference>
<accession>A0A1F5TNL7</accession>